<keyword evidence="1" id="KW-0812">Transmembrane</keyword>
<feature type="transmembrane region" description="Helical" evidence="1">
    <location>
        <begin position="29"/>
        <end position="48"/>
    </location>
</feature>
<dbReference type="Proteomes" id="UP000662888">
    <property type="component" value="Chromosome"/>
</dbReference>
<evidence type="ECO:0000256" key="1">
    <source>
        <dbReference type="SAM" id="Phobius"/>
    </source>
</evidence>
<protein>
    <submittedName>
        <fullName evidence="2">DUF1294 domain-containing protein</fullName>
    </submittedName>
</protein>
<dbReference type="InterPro" id="IPR010718">
    <property type="entry name" value="DUF1294"/>
</dbReference>
<dbReference type="RefSeq" id="WP_206092200.1">
    <property type="nucleotide sequence ID" value="NZ_CP065053.1"/>
</dbReference>
<gene>
    <name evidence="2" type="ORF">IV454_15765</name>
</gene>
<keyword evidence="3" id="KW-1185">Reference proteome</keyword>
<dbReference type="EMBL" id="CP065053">
    <property type="protein sequence ID" value="QPI52809.1"/>
    <property type="molecule type" value="Genomic_DNA"/>
</dbReference>
<evidence type="ECO:0000313" key="3">
    <source>
        <dbReference type="Proteomes" id="UP000662888"/>
    </source>
</evidence>
<accession>A0AA48WK57</accession>
<sequence>MPYLSILMFAAVFTGAVLAWHIPLWVGVLYVVASCACFALYAMDKAAARAGSYRTPERSLLLLGLACGWPGAVLAQQWLRHKSSKRPFQVAFWSTVLCNVAVFVYLASPLSLIRMP</sequence>
<feature type="transmembrane region" description="Helical" evidence="1">
    <location>
        <begin position="60"/>
        <end position="79"/>
    </location>
</feature>
<proteinExistence type="predicted"/>
<organism evidence="2 3">
    <name type="scientific">Massilia antarctica</name>
    <dbReference type="NCBI Taxonomy" id="2765360"/>
    <lineage>
        <taxon>Bacteria</taxon>
        <taxon>Pseudomonadati</taxon>
        <taxon>Pseudomonadota</taxon>
        <taxon>Betaproteobacteria</taxon>
        <taxon>Burkholderiales</taxon>
        <taxon>Oxalobacteraceae</taxon>
        <taxon>Telluria group</taxon>
        <taxon>Massilia</taxon>
    </lineage>
</organism>
<feature type="transmembrane region" description="Helical" evidence="1">
    <location>
        <begin position="91"/>
        <end position="113"/>
    </location>
</feature>
<reference evidence="2 3" key="1">
    <citation type="submission" date="2020-11" db="EMBL/GenBank/DDBJ databases">
        <authorList>
            <person name="Sun Q."/>
        </authorList>
    </citation>
    <scope>NUCLEOTIDE SEQUENCE [LARGE SCALE GENOMIC DNA]</scope>
    <source>
        <strain evidence="2 3">P8398</strain>
    </source>
</reference>
<keyword evidence="1" id="KW-0472">Membrane</keyword>
<name>A0AA48WK57_9BURK</name>
<dbReference type="Pfam" id="PF06961">
    <property type="entry name" value="DUF1294"/>
    <property type="match status" value="1"/>
</dbReference>
<keyword evidence="1" id="KW-1133">Transmembrane helix</keyword>
<evidence type="ECO:0000313" key="2">
    <source>
        <dbReference type="EMBL" id="QPI52809.1"/>
    </source>
</evidence>